<dbReference type="Pfam" id="PF13893">
    <property type="entry name" value="RRM_5"/>
    <property type="match status" value="1"/>
</dbReference>
<dbReference type="InterPro" id="IPR000504">
    <property type="entry name" value="RRM_dom"/>
</dbReference>
<dbReference type="CDD" id="cd12695">
    <property type="entry name" value="RRM3_PTBP1"/>
    <property type="match status" value="1"/>
</dbReference>
<dbReference type="SUPFAM" id="SSF54928">
    <property type="entry name" value="RNA-binding domain, RBD"/>
    <property type="match status" value="4"/>
</dbReference>
<dbReference type="SMART" id="SM00360">
    <property type="entry name" value="RRM"/>
    <property type="match status" value="4"/>
</dbReference>
<reference evidence="16 17" key="1">
    <citation type="submission" date="2021-05" db="EMBL/GenBank/DDBJ databases">
        <authorList>
            <person name="Zahm M."/>
            <person name="Klopp C."/>
            <person name="Cabau C."/>
            <person name="Kuhl H."/>
            <person name="Suciu R."/>
            <person name="Ciorpac M."/>
            <person name="Holostenco D."/>
            <person name="Gessner J."/>
            <person name="Wuertz S."/>
            <person name="Hohne C."/>
            <person name="Stock M."/>
            <person name="Gislard M."/>
            <person name="Lluch J."/>
            <person name="Milhes M."/>
            <person name="Lampietro C."/>
            <person name="Lopez Roques C."/>
            <person name="Donnadieu C."/>
            <person name="Du K."/>
            <person name="Schartl M."/>
            <person name="Guiguen Y."/>
        </authorList>
    </citation>
    <scope>NUCLEOTIDE SEQUENCE [LARGE SCALE GENOMIC DNA]</scope>
    <source>
        <strain evidence="16">Hh-F2</strain>
        <tissue evidence="16">Blood</tissue>
    </source>
</reference>
<accession>A0ABR0Y611</accession>
<keyword evidence="13" id="KW-0539">Nucleus</keyword>
<dbReference type="CDD" id="cd12693">
    <property type="entry name" value="RRM2_PTBP1_like"/>
    <property type="match status" value="1"/>
</dbReference>
<feature type="domain" description="RRM" evidence="15">
    <location>
        <begin position="197"/>
        <end position="273"/>
    </location>
</feature>
<evidence type="ECO:0000256" key="14">
    <source>
        <dbReference type="PROSITE-ProRule" id="PRU00176"/>
    </source>
</evidence>
<dbReference type="CDD" id="cd12777">
    <property type="entry name" value="RRM1_PTBP1"/>
    <property type="match status" value="1"/>
</dbReference>
<keyword evidence="8" id="KW-0832">Ubl conjugation</keyword>
<keyword evidence="10" id="KW-0007">Acetylation</keyword>
<feature type="domain" description="RRM" evidence="15">
    <location>
        <begin position="492"/>
        <end position="567"/>
    </location>
</feature>
<evidence type="ECO:0000256" key="1">
    <source>
        <dbReference type="ARBA" id="ARBA00004123"/>
    </source>
</evidence>
<name>A0ABR0Y611_HUSHU</name>
<dbReference type="NCBIfam" id="TIGR01649">
    <property type="entry name" value="hnRNP-L_PTB"/>
    <property type="match status" value="1"/>
</dbReference>
<dbReference type="InterPro" id="IPR035979">
    <property type="entry name" value="RBD_domain_sf"/>
</dbReference>
<dbReference type="Gene3D" id="3.30.70.330">
    <property type="match status" value="4"/>
</dbReference>
<keyword evidence="11" id="KW-0010">Activator</keyword>
<evidence type="ECO:0000256" key="13">
    <source>
        <dbReference type="ARBA" id="ARBA00023242"/>
    </source>
</evidence>
<evidence type="ECO:0000256" key="3">
    <source>
        <dbReference type="ARBA" id="ARBA00022491"/>
    </source>
</evidence>
<evidence type="ECO:0000256" key="4">
    <source>
        <dbReference type="ARBA" id="ARBA00022499"/>
    </source>
</evidence>
<evidence type="ECO:0000256" key="12">
    <source>
        <dbReference type="ARBA" id="ARBA00023187"/>
    </source>
</evidence>
<evidence type="ECO:0000259" key="15">
    <source>
        <dbReference type="PROSITE" id="PS50102"/>
    </source>
</evidence>
<evidence type="ECO:0000256" key="2">
    <source>
        <dbReference type="ARBA" id="ARBA00019540"/>
    </source>
</evidence>
<evidence type="ECO:0000313" key="17">
    <source>
        <dbReference type="Proteomes" id="UP001369086"/>
    </source>
</evidence>
<evidence type="ECO:0000256" key="5">
    <source>
        <dbReference type="ARBA" id="ARBA00022553"/>
    </source>
</evidence>
<gene>
    <name evidence="16" type="ORF">HHUSO_G33865</name>
</gene>
<keyword evidence="4" id="KW-1017">Isopeptide bond</keyword>
<feature type="domain" description="RRM" evidence="15">
    <location>
        <begin position="375"/>
        <end position="449"/>
    </location>
</feature>
<keyword evidence="6" id="KW-0507">mRNA processing</keyword>
<evidence type="ECO:0000256" key="8">
    <source>
        <dbReference type="ARBA" id="ARBA00022843"/>
    </source>
</evidence>
<dbReference type="Pfam" id="PF22976">
    <property type="entry name" value="RRM_10"/>
    <property type="match status" value="1"/>
</dbReference>
<dbReference type="InterPro" id="IPR035001">
    <property type="entry name" value="PTBP1_RRM3"/>
</dbReference>
<keyword evidence="9 14" id="KW-0694">RNA-binding</keyword>
<dbReference type="InterPro" id="IPR006536">
    <property type="entry name" value="HnRNP-L/PTB"/>
</dbReference>
<comment type="subcellular location">
    <subcellularLocation>
        <location evidence="1">Nucleus</location>
    </subcellularLocation>
</comment>
<comment type="caution">
    <text evidence="16">The sequence shown here is derived from an EMBL/GenBank/DDBJ whole genome shotgun (WGS) entry which is preliminary data.</text>
</comment>
<evidence type="ECO:0000256" key="11">
    <source>
        <dbReference type="ARBA" id="ARBA00023159"/>
    </source>
</evidence>
<dbReference type="PROSITE" id="PS50102">
    <property type="entry name" value="RRM"/>
    <property type="match status" value="4"/>
</dbReference>
<keyword evidence="12" id="KW-0508">mRNA splicing</keyword>
<keyword evidence="3" id="KW-0678">Repressor</keyword>
<protein>
    <recommendedName>
        <fullName evidence="2">Polypyrimidine tract-binding protein 1</fullName>
    </recommendedName>
</protein>
<evidence type="ECO:0000256" key="9">
    <source>
        <dbReference type="ARBA" id="ARBA00022884"/>
    </source>
</evidence>
<keyword evidence="17" id="KW-1185">Reference proteome</keyword>
<evidence type="ECO:0000256" key="7">
    <source>
        <dbReference type="ARBA" id="ARBA00022737"/>
    </source>
</evidence>
<proteinExistence type="predicted"/>
<dbReference type="InterPro" id="IPR012677">
    <property type="entry name" value="Nucleotide-bd_a/b_plait_sf"/>
</dbReference>
<dbReference type="InterPro" id="IPR035000">
    <property type="entry name" value="PTBP1_RRM1"/>
</dbReference>
<dbReference type="InterPro" id="IPR055204">
    <property type="entry name" value="HNRNPL_RRM"/>
</dbReference>
<keyword evidence="7" id="KW-0677">Repeat</keyword>
<keyword evidence="5" id="KW-0597">Phosphoprotein</keyword>
<dbReference type="Proteomes" id="UP001369086">
    <property type="component" value="Unassembled WGS sequence"/>
</dbReference>
<dbReference type="InterPro" id="IPR021790">
    <property type="entry name" value="PTBP1-like_RRM2"/>
</dbReference>
<evidence type="ECO:0000313" key="16">
    <source>
        <dbReference type="EMBL" id="KAK6468102.1"/>
    </source>
</evidence>
<dbReference type="PANTHER" id="PTHR15592">
    <property type="entry name" value="MATRIN 3/NUCLEAR PROTEIN 220-RELATED"/>
    <property type="match status" value="1"/>
</dbReference>
<dbReference type="Pfam" id="PF11835">
    <property type="entry name" value="RRM_8"/>
    <property type="match status" value="1"/>
</dbReference>
<evidence type="ECO:0000256" key="10">
    <source>
        <dbReference type="ARBA" id="ARBA00022990"/>
    </source>
</evidence>
<organism evidence="16 17">
    <name type="scientific">Huso huso</name>
    <name type="common">Beluga</name>
    <name type="synonym">Acipenser huso</name>
    <dbReference type="NCBI Taxonomy" id="61971"/>
    <lineage>
        <taxon>Eukaryota</taxon>
        <taxon>Metazoa</taxon>
        <taxon>Chordata</taxon>
        <taxon>Craniata</taxon>
        <taxon>Vertebrata</taxon>
        <taxon>Euteleostomi</taxon>
        <taxon>Actinopterygii</taxon>
        <taxon>Chondrostei</taxon>
        <taxon>Acipenseriformes</taxon>
        <taxon>Acipenseridae</taxon>
        <taxon>Huso</taxon>
    </lineage>
</organism>
<sequence>MDGRLETDLYPMGSGYAAEIDSVHDITVGTKRGSDELFSSCVPNGPYIMSNSAAAANGNDSKKFKGDHRSPGVPSRVIHVRKLPNDVNEAEVISLGLPFGKVTNLLMLKGKNQAFLEMNTEEAAQTMVSYYSSVTPVLRNHPIFIQYSNHKELKTDNSPNQARAQAALQAVNAVQTGNVAMQGTVDTAGLGSQSPVLRIIVENLFYPVTLDVLHQIFSKFGTVLKIITFTKNNQFQALLQYADPLAAQHAKLSLDGQNIYNACCTLRIDFSKLTSLNVKYNNDKSRDYTRPDLPTGDSHPSIDHQSMAAAFGAPGLISASPYGAAGFPSAFAIQQAAGMSMQGVPGALASLGIPGAAAAAAAGRMGFPGLASGHSVLLVSNLNPERVAPQCLFILFGVYGDVIRVKILFNKKENALVQMADSNQAQLAMSHMNGQKLHGKAIRVTLSKHQTVQLPREGQEDQGLTKDFSNSPLHRFKKPGSKNFQNIFPPSATLHLSNIPPSVVEDDLRVLFMSCGAAVKAFKFFQKDRKMALIQMGSVEEAIQSLIEFHNHDLGENHHLRVSFSKSTI</sequence>
<feature type="domain" description="RRM" evidence="15">
    <location>
        <begin position="76"/>
        <end position="160"/>
    </location>
</feature>
<evidence type="ECO:0000256" key="6">
    <source>
        <dbReference type="ARBA" id="ARBA00022664"/>
    </source>
</evidence>
<dbReference type="EMBL" id="JAHFZB010000045">
    <property type="protein sequence ID" value="KAK6468102.1"/>
    <property type="molecule type" value="Genomic_DNA"/>
</dbReference>